<evidence type="ECO:0000313" key="5">
    <source>
        <dbReference type="Proteomes" id="UP000646426"/>
    </source>
</evidence>
<evidence type="ECO:0000313" key="4">
    <source>
        <dbReference type="EMBL" id="GHA72700.1"/>
    </source>
</evidence>
<feature type="transmembrane region" description="Helical" evidence="2">
    <location>
        <begin position="46"/>
        <end position="69"/>
    </location>
</feature>
<feature type="transmembrane region" description="Helical" evidence="2">
    <location>
        <begin position="310"/>
        <end position="330"/>
    </location>
</feature>
<protein>
    <recommendedName>
        <fullName evidence="3">Peptidase M56 domain-containing protein</fullName>
    </recommendedName>
</protein>
<dbReference type="CDD" id="cd07341">
    <property type="entry name" value="M56_BlaR1_MecR1_like"/>
    <property type="match status" value="1"/>
</dbReference>
<feature type="region of interest" description="Disordered" evidence="1">
    <location>
        <begin position="656"/>
        <end position="681"/>
    </location>
</feature>
<dbReference type="InterPro" id="IPR008756">
    <property type="entry name" value="Peptidase_M56"/>
</dbReference>
<accession>A0A918W7G5</accession>
<dbReference type="RefSeq" id="WP_189453271.1">
    <property type="nucleotide sequence ID" value="NZ_BMYD01000001.1"/>
</dbReference>
<name>A0A918W7G5_9GAMM</name>
<dbReference type="AlphaFoldDB" id="A0A918W7G5"/>
<keyword evidence="2" id="KW-0812">Transmembrane</keyword>
<comment type="caution">
    <text evidence="4">The sequence shown here is derived from an EMBL/GenBank/DDBJ whole genome shotgun (WGS) entry which is preliminary data.</text>
</comment>
<evidence type="ECO:0000256" key="2">
    <source>
        <dbReference type="SAM" id="Phobius"/>
    </source>
</evidence>
<dbReference type="EMBL" id="BMYD01000001">
    <property type="protein sequence ID" value="GHA72700.1"/>
    <property type="molecule type" value="Genomic_DNA"/>
</dbReference>
<keyword evidence="2" id="KW-0472">Membrane</keyword>
<dbReference type="Proteomes" id="UP000646426">
    <property type="component" value="Unassembled WGS sequence"/>
</dbReference>
<feature type="transmembrane region" description="Helical" evidence="2">
    <location>
        <begin position="19"/>
        <end position="37"/>
    </location>
</feature>
<organism evidence="4 5">
    <name type="scientific">Cognatilysobacter bugurensis</name>
    <dbReference type="NCBI Taxonomy" id="543356"/>
    <lineage>
        <taxon>Bacteria</taxon>
        <taxon>Pseudomonadati</taxon>
        <taxon>Pseudomonadota</taxon>
        <taxon>Gammaproteobacteria</taxon>
        <taxon>Lysobacterales</taxon>
        <taxon>Lysobacteraceae</taxon>
        <taxon>Cognatilysobacter</taxon>
    </lineage>
</organism>
<proteinExistence type="predicted"/>
<keyword evidence="5" id="KW-1185">Reference proteome</keyword>
<evidence type="ECO:0000256" key="1">
    <source>
        <dbReference type="SAM" id="MobiDB-lite"/>
    </source>
</evidence>
<sequence>MNELIIASVPVIGRALVHFVWQGGVIGLLASIALFSLRHARPQTRYAVACAALLTCLLAPLLDVALQLASWRGSAAPVFETGGDGFLIATATAAAVSAPDAWVAPLEGWLPTLVAMWAAGATVFCLRMALGVAWIERLRSTAQPGSHAAWQARLDGLSTRLGIRAPVALRIVDALPSPAAVGWLRPAVLLPASLIARMPVDYLEALLAHELAHIRRHDYLVNLLQGVVEALLFFHPVVWWLSRQVRVERELIADALAVEAIGNPHRLARALAALSDLQTSPGATPHLAQAAHGGSLVSRIEHLLRPNRRIAGRVAFPVLGIAAACIAFIAHAQMTGDVRKPVAQTSPASLQPEPARATPLPGPTANATKGVLGLAPPSVPRDATADVDWDPEVEVAVDMDLDPMFNAAALAESAAVASASAIAQAVAPLRAAGHASTNGWGRRNYALVRSGREGTVVTGHGTDSERFDAMRAKVGRDFVWFSHEGRDYAVTDPALVSRAQSAWRESEAIGKQMSGLGREMEAHGQRMSEIGQRMGRVQVNVQPSPEMQRAQQRLSSLAARQGQLAAEQARHAVNQTRQAARMAANAHLDEDRLELEIEQQVERQMAAMEARMEALEPEIERQAAIIEAEAERMARASVPMEAFEREMEAAAKPMEALGERMGELGERQGRASREADREMRDVIRDALDRGLARPVERAATP</sequence>
<feature type="region of interest" description="Disordered" evidence="1">
    <location>
        <begin position="343"/>
        <end position="371"/>
    </location>
</feature>
<dbReference type="PANTHER" id="PTHR34978">
    <property type="entry name" value="POSSIBLE SENSOR-TRANSDUCER PROTEIN BLAR"/>
    <property type="match status" value="1"/>
</dbReference>
<feature type="compositionally biased region" description="Basic and acidic residues" evidence="1">
    <location>
        <begin position="657"/>
        <end position="681"/>
    </location>
</feature>
<evidence type="ECO:0000259" key="3">
    <source>
        <dbReference type="Pfam" id="PF05569"/>
    </source>
</evidence>
<feature type="domain" description="Peptidase M56" evidence="3">
    <location>
        <begin position="107"/>
        <end position="275"/>
    </location>
</feature>
<reference evidence="4" key="1">
    <citation type="journal article" date="2014" name="Int. J. Syst. Evol. Microbiol.">
        <title>Complete genome sequence of Corynebacterium casei LMG S-19264T (=DSM 44701T), isolated from a smear-ripened cheese.</title>
        <authorList>
            <consortium name="US DOE Joint Genome Institute (JGI-PGF)"/>
            <person name="Walter F."/>
            <person name="Albersmeier A."/>
            <person name="Kalinowski J."/>
            <person name="Ruckert C."/>
        </authorList>
    </citation>
    <scope>NUCLEOTIDE SEQUENCE</scope>
    <source>
        <strain evidence="4">KCTC 23077</strain>
    </source>
</reference>
<dbReference type="Gene3D" id="3.30.2010.10">
    <property type="entry name" value="Metalloproteases ('zincins'), catalytic domain"/>
    <property type="match status" value="1"/>
</dbReference>
<dbReference type="InterPro" id="IPR052173">
    <property type="entry name" value="Beta-lactam_resp_regulator"/>
</dbReference>
<dbReference type="Pfam" id="PF05569">
    <property type="entry name" value="Peptidase_M56"/>
    <property type="match status" value="1"/>
</dbReference>
<reference evidence="4" key="2">
    <citation type="submission" date="2020-09" db="EMBL/GenBank/DDBJ databases">
        <authorList>
            <person name="Sun Q."/>
            <person name="Kim S."/>
        </authorList>
    </citation>
    <scope>NUCLEOTIDE SEQUENCE</scope>
    <source>
        <strain evidence="4">KCTC 23077</strain>
    </source>
</reference>
<feature type="transmembrane region" description="Helical" evidence="2">
    <location>
        <begin position="109"/>
        <end position="130"/>
    </location>
</feature>
<keyword evidence="2" id="KW-1133">Transmembrane helix</keyword>
<dbReference type="PANTHER" id="PTHR34978:SF3">
    <property type="entry name" value="SLR0241 PROTEIN"/>
    <property type="match status" value="1"/>
</dbReference>
<gene>
    <name evidence="4" type="ORF">GCM10007067_06550</name>
</gene>